<protein>
    <recommendedName>
        <fullName evidence="3">Sulfotransferase domain-containing protein</fullName>
    </recommendedName>
</protein>
<evidence type="ECO:0000313" key="1">
    <source>
        <dbReference type="EMBL" id="TGD71726.1"/>
    </source>
</evidence>
<dbReference type="RefSeq" id="WP_135445770.1">
    <property type="nucleotide sequence ID" value="NZ_SRLE01000012.1"/>
</dbReference>
<evidence type="ECO:0000313" key="2">
    <source>
        <dbReference type="Proteomes" id="UP000298050"/>
    </source>
</evidence>
<comment type="caution">
    <text evidence="1">The sequence shown here is derived from an EMBL/GenBank/DDBJ whole genome shotgun (WGS) entry which is preliminary data.</text>
</comment>
<keyword evidence="2" id="KW-1185">Reference proteome</keyword>
<dbReference type="Proteomes" id="UP000298050">
    <property type="component" value="Unassembled WGS sequence"/>
</dbReference>
<dbReference type="OrthoDB" id="547265at2"/>
<evidence type="ECO:0008006" key="3">
    <source>
        <dbReference type="Google" id="ProtNLM"/>
    </source>
</evidence>
<gene>
    <name evidence="1" type="ORF">E4634_16535</name>
</gene>
<organism evidence="1 2">
    <name type="scientific">Mangrovimicrobium sediminis</name>
    <dbReference type="NCBI Taxonomy" id="2562682"/>
    <lineage>
        <taxon>Bacteria</taxon>
        <taxon>Pseudomonadati</taxon>
        <taxon>Pseudomonadota</taxon>
        <taxon>Gammaproteobacteria</taxon>
        <taxon>Cellvibrionales</taxon>
        <taxon>Halieaceae</taxon>
        <taxon>Mangrovimicrobium</taxon>
    </lineage>
</organism>
<dbReference type="AlphaFoldDB" id="A0A4Z0LX44"/>
<reference evidence="1 2" key="1">
    <citation type="submission" date="2019-04" db="EMBL/GenBank/DDBJ databases">
        <title>Taxonomy of novel Haliea sp. from mangrove soil of West Coast of India.</title>
        <authorList>
            <person name="Verma A."/>
            <person name="Kumar P."/>
            <person name="Krishnamurthi S."/>
        </authorList>
    </citation>
    <scope>NUCLEOTIDE SEQUENCE [LARGE SCALE GENOMIC DNA]</scope>
    <source>
        <strain evidence="1 2">SAOS-164</strain>
    </source>
</reference>
<accession>A0A4Z0LX44</accession>
<dbReference type="EMBL" id="SRLE01000012">
    <property type="protein sequence ID" value="TGD71726.1"/>
    <property type="molecule type" value="Genomic_DNA"/>
</dbReference>
<name>A0A4Z0LX44_9GAMM</name>
<proteinExistence type="predicted"/>
<sequence length="344" mass="40011">MSGKKLIVHPGTHKTGTSSIQDYLFHTRDEAEHTYLNSGIPNSSMWINQAFEPGKSPQVRDHARNKLQEAIEKSNTDIDIISAESISKLNRENTLELYNFFKPYYSKIVVHIFFRPMKSRMESAFQERQKQSFRPLNEKYNFSYAIRLNILDDVFESQNVFAHKYDKSLFPNGDVVRYFMDKAELPWRDADVPSSNFSLSKEAIQLLYIYRKFHRDFKPEDKTLLSELRQLKGEKLHFHSELYRELLISGEHAVQRFEDRAGFSIEEDITAYDTNALRNEEDILRVSPSTIDWLMEKLALSQSEHNIQCDDLQSIADAVGRLKGEPSPTQLGSFFKKIVGKLKI</sequence>